<reference evidence="2" key="1">
    <citation type="submission" date="2022-11" db="EMBL/GenBank/DDBJ databases">
        <title>Minimal conservation of predation-associated metabolite biosynthetic gene clusters underscores biosynthetic potential of Myxococcota including descriptions for ten novel species: Archangium lansinium sp. nov., Myxococcus landrumus sp. nov., Nannocystis bai.</title>
        <authorList>
            <person name="Ahearne A."/>
            <person name="Stevens C."/>
            <person name="Phillips K."/>
        </authorList>
    </citation>
    <scope>NUCLEOTIDE SEQUENCE</scope>
    <source>
        <strain evidence="2">Na p29</strain>
    </source>
</reference>
<comment type="caution">
    <text evidence="2">The sequence shown here is derived from an EMBL/GenBank/DDBJ whole genome shotgun (WGS) entry which is preliminary data.</text>
</comment>
<accession>A0A9X3J148</accession>
<proteinExistence type="predicted"/>
<dbReference type="AlphaFoldDB" id="A0A9X3J148"/>
<evidence type="ECO:0000313" key="3">
    <source>
        <dbReference type="Proteomes" id="UP001150924"/>
    </source>
</evidence>
<evidence type="ECO:0000313" key="2">
    <source>
        <dbReference type="EMBL" id="MCY1010720.1"/>
    </source>
</evidence>
<keyword evidence="1" id="KW-0472">Membrane</keyword>
<dbReference type="EMBL" id="JAPNKE010000002">
    <property type="protein sequence ID" value="MCY1010720.1"/>
    <property type="molecule type" value="Genomic_DNA"/>
</dbReference>
<keyword evidence="3" id="KW-1185">Reference proteome</keyword>
<name>A0A9X3J148_9BACT</name>
<sequence length="59" mass="6126">MVRTQILGGLGVGAPAGLERALQWLISPLDGPQIVLLVVVVACGLLGLVWRGRRPGPDA</sequence>
<dbReference type="RefSeq" id="WP_267773788.1">
    <property type="nucleotide sequence ID" value="NZ_JAPNKE010000002.1"/>
</dbReference>
<keyword evidence="1" id="KW-1133">Transmembrane helix</keyword>
<gene>
    <name evidence="2" type="ORF">OV079_35180</name>
</gene>
<protein>
    <submittedName>
        <fullName evidence="2">Uncharacterized protein</fullName>
    </submittedName>
</protein>
<organism evidence="2 3">
    <name type="scientific">Nannocystis pusilla</name>
    <dbReference type="NCBI Taxonomy" id="889268"/>
    <lineage>
        <taxon>Bacteria</taxon>
        <taxon>Pseudomonadati</taxon>
        <taxon>Myxococcota</taxon>
        <taxon>Polyangia</taxon>
        <taxon>Nannocystales</taxon>
        <taxon>Nannocystaceae</taxon>
        <taxon>Nannocystis</taxon>
    </lineage>
</organism>
<dbReference type="Proteomes" id="UP001150924">
    <property type="component" value="Unassembled WGS sequence"/>
</dbReference>
<keyword evidence="1" id="KW-0812">Transmembrane</keyword>
<feature type="transmembrane region" description="Helical" evidence="1">
    <location>
        <begin position="31"/>
        <end position="50"/>
    </location>
</feature>
<evidence type="ECO:0000256" key="1">
    <source>
        <dbReference type="SAM" id="Phobius"/>
    </source>
</evidence>